<dbReference type="PANTHER" id="PTHR46060">
    <property type="entry name" value="MARINER MOS1 TRANSPOSASE-LIKE PROTEIN"/>
    <property type="match status" value="1"/>
</dbReference>
<dbReference type="GO" id="GO:0003676">
    <property type="term" value="F:nucleic acid binding"/>
    <property type="evidence" value="ECO:0007669"/>
    <property type="project" value="InterPro"/>
</dbReference>
<accession>A0A2G5SGT2</accession>
<dbReference type="Gene3D" id="3.30.420.10">
    <property type="entry name" value="Ribonuclease H-like superfamily/Ribonuclease H"/>
    <property type="match status" value="1"/>
</dbReference>
<dbReference type="OrthoDB" id="9970333at2759"/>
<evidence type="ECO:0000313" key="2">
    <source>
        <dbReference type="Proteomes" id="UP000230233"/>
    </source>
</evidence>
<proteinExistence type="predicted"/>
<name>A0A2G5SGT2_9PELO</name>
<keyword evidence="2" id="KW-1185">Reference proteome</keyword>
<protein>
    <recommendedName>
        <fullName evidence="3">Mos1 transposase HTH domain-containing protein</fullName>
    </recommendedName>
</protein>
<dbReference type="InterPro" id="IPR052709">
    <property type="entry name" value="Transposase-MT_Hybrid"/>
</dbReference>
<dbReference type="AlphaFoldDB" id="A0A2G5SGT2"/>
<evidence type="ECO:0000313" key="1">
    <source>
        <dbReference type="EMBL" id="PIC14081.1"/>
    </source>
</evidence>
<evidence type="ECO:0008006" key="3">
    <source>
        <dbReference type="Google" id="ProtNLM"/>
    </source>
</evidence>
<organism evidence="1 2">
    <name type="scientific">Caenorhabditis nigoni</name>
    <dbReference type="NCBI Taxonomy" id="1611254"/>
    <lineage>
        <taxon>Eukaryota</taxon>
        <taxon>Metazoa</taxon>
        <taxon>Ecdysozoa</taxon>
        <taxon>Nematoda</taxon>
        <taxon>Chromadorea</taxon>
        <taxon>Rhabditida</taxon>
        <taxon>Rhabditina</taxon>
        <taxon>Rhabditomorpha</taxon>
        <taxon>Rhabditoidea</taxon>
        <taxon>Rhabditidae</taxon>
        <taxon>Peloderinae</taxon>
        <taxon>Caenorhabditis</taxon>
    </lineage>
</organism>
<comment type="caution">
    <text evidence="1">The sequence shown here is derived from an EMBL/GenBank/DDBJ whole genome shotgun (WGS) entry which is preliminary data.</text>
</comment>
<dbReference type="STRING" id="1611254.A0A2G5SGT2"/>
<dbReference type="InterPro" id="IPR036397">
    <property type="entry name" value="RNaseH_sf"/>
</dbReference>
<dbReference type="Proteomes" id="UP000230233">
    <property type="component" value="Unassembled WGS sequence"/>
</dbReference>
<reference evidence="2" key="1">
    <citation type="submission" date="2017-10" db="EMBL/GenBank/DDBJ databases">
        <title>Rapid genome shrinkage in a self-fertile nematode reveals novel sperm competition proteins.</title>
        <authorList>
            <person name="Yin D."/>
            <person name="Schwarz E.M."/>
            <person name="Thomas C.G."/>
            <person name="Felde R.L."/>
            <person name="Korf I.F."/>
            <person name="Cutter A.D."/>
            <person name="Schartner C.M."/>
            <person name="Ralston E.J."/>
            <person name="Meyer B.J."/>
            <person name="Haag E.S."/>
        </authorList>
    </citation>
    <scope>NUCLEOTIDE SEQUENCE [LARGE SCALE GENOMIC DNA]</scope>
    <source>
        <strain evidence="2">JU1422</strain>
    </source>
</reference>
<sequence length="108" mass="12721">MYTMSAKLLHDNARPHVVKITSQKTEELGWEVLSNAPYSPDTAPSDYHLFCWRQHSFAEKYSKNNDEIEKWVGEYFSSQPAEFSYKCIHSMRECWHQVVNNNDGYILD</sequence>
<dbReference type="EMBL" id="PDUG01000009">
    <property type="protein sequence ID" value="PIC14081.1"/>
    <property type="molecule type" value="Genomic_DNA"/>
</dbReference>
<dbReference type="PANTHER" id="PTHR46060:SF3">
    <property type="entry name" value="PROTEIN GVQW3"/>
    <property type="match status" value="1"/>
</dbReference>
<gene>
    <name evidence="1" type="ORF">B9Z55_027370</name>
</gene>